<dbReference type="SUPFAM" id="SSF54427">
    <property type="entry name" value="NTF2-like"/>
    <property type="match status" value="1"/>
</dbReference>
<evidence type="ECO:0000313" key="3">
    <source>
        <dbReference type="Proteomes" id="UP000198757"/>
    </source>
</evidence>
<evidence type="ECO:0000259" key="1">
    <source>
        <dbReference type="Pfam" id="PF14534"/>
    </source>
</evidence>
<evidence type="ECO:0000313" key="2">
    <source>
        <dbReference type="EMBL" id="SDC61875.1"/>
    </source>
</evidence>
<keyword evidence="3" id="KW-1185">Reference proteome</keyword>
<name>A0A1G6N416_NIADE</name>
<dbReference type="AlphaFoldDB" id="A0A1G6N416"/>
<dbReference type="Pfam" id="PF14534">
    <property type="entry name" value="DUF4440"/>
    <property type="match status" value="1"/>
</dbReference>
<organism evidence="2 3">
    <name type="scientific">Niabella drilacis (strain DSM 25811 / CCM 8410 / CCUG 62505 / LMG 26954 / E90)</name>
    <dbReference type="NCBI Taxonomy" id="1285928"/>
    <lineage>
        <taxon>Bacteria</taxon>
        <taxon>Pseudomonadati</taxon>
        <taxon>Bacteroidota</taxon>
        <taxon>Chitinophagia</taxon>
        <taxon>Chitinophagales</taxon>
        <taxon>Chitinophagaceae</taxon>
        <taxon>Niabella</taxon>
    </lineage>
</organism>
<dbReference type="Proteomes" id="UP000198757">
    <property type="component" value="Unassembled WGS sequence"/>
</dbReference>
<proteinExistence type="predicted"/>
<reference evidence="3" key="1">
    <citation type="submission" date="2016-10" db="EMBL/GenBank/DDBJ databases">
        <authorList>
            <person name="Varghese N."/>
            <person name="Submissions S."/>
        </authorList>
    </citation>
    <scope>NUCLEOTIDE SEQUENCE [LARGE SCALE GENOMIC DNA]</scope>
    <source>
        <strain evidence="3">DSM 25811 / CCM 8410 / LMG 26954 / E90</strain>
    </source>
</reference>
<dbReference type="InterPro" id="IPR027843">
    <property type="entry name" value="DUF4440"/>
</dbReference>
<accession>A0A1G6N416</accession>
<dbReference type="EMBL" id="FMZO01000003">
    <property type="protein sequence ID" value="SDC61875.1"/>
    <property type="molecule type" value="Genomic_DNA"/>
</dbReference>
<dbReference type="Gene3D" id="3.10.450.50">
    <property type="match status" value="1"/>
</dbReference>
<sequence>MLLSMSVLAGQAQRGDVQQIQALMTQQVTAWNQGNLAAFMGTYWNSDSLLFVGKNGVTYGWQSTLDNYRKNYPTKDEMGQLKFTLLKIQALGTGFYNVVGKWQLTRKMGDLQGHFTLVLKKISGSWKIIQDHSS</sequence>
<dbReference type="STRING" id="1285928.SAMN04487894_103122"/>
<protein>
    <recommendedName>
        <fullName evidence="1">DUF4440 domain-containing protein</fullName>
    </recommendedName>
</protein>
<gene>
    <name evidence="2" type="ORF">SAMN04487894_103122</name>
</gene>
<feature type="domain" description="DUF4440" evidence="1">
    <location>
        <begin position="20"/>
        <end position="128"/>
    </location>
</feature>
<dbReference type="InterPro" id="IPR032710">
    <property type="entry name" value="NTF2-like_dom_sf"/>
</dbReference>